<sequence>MLALVHPEADAGQRSQAKRKPAGVTARSTTARPLVVLRNTDRGVTARVAGSAKSRQVVVVHSQQRGVSRKLVAAVQSEPARQSFGQIYGLHDRTDSLDLKSSVALVLDQDTNEVLFSKNSEAVLPIASLTKLMTALIVTEAHQPLTEMLVVTEDDVDTLKNSRSRLAVGTQLSREEMLHLALMSSENRAANLLGRNYPGGLPAFVAAMNRKARELGMRDTFFVEPTGLSSRNQSSARDLALLVKAAHQHPIIRQLSTSPEYAVEVANHPVQFRNTNGLVRSPEWNIGLQKTGYISEAGRCLVMQAKLAGRQLIMVFLDSAGRYSRIGDAERVRRWVTESLPTTVASHKPAG</sequence>
<dbReference type="PANTHER" id="PTHR21581:SF26">
    <property type="entry name" value="D-ALANYL-D-ALANINE ENDOPEPTIDASE"/>
    <property type="match status" value="1"/>
</dbReference>
<dbReference type="Proteomes" id="UP000529637">
    <property type="component" value="Unassembled WGS sequence"/>
</dbReference>
<feature type="binding site" evidence="8">
    <location>
        <position position="290"/>
    </location>
    <ligand>
        <name>substrate</name>
    </ligand>
</feature>
<dbReference type="InterPro" id="IPR012338">
    <property type="entry name" value="Beta-lactam/transpept-like"/>
</dbReference>
<evidence type="ECO:0000313" key="13">
    <source>
        <dbReference type="Proteomes" id="UP000529637"/>
    </source>
</evidence>
<keyword evidence="5" id="KW-0573">Peptidoglycan synthesis</keyword>
<dbReference type="GO" id="GO:0009252">
    <property type="term" value="P:peptidoglycan biosynthetic process"/>
    <property type="evidence" value="ECO:0007669"/>
    <property type="project" value="UniProtKB-KW"/>
</dbReference>
<evidence type="ECO:0000256" key="4">
    <source>
        <dbReference type="ARBA" id="ARBA00022960"/>
    </source>
</evidence>
<protein>
    <submittedName>
        <fullName evidence="12">D-alanyl-D-alanine endopeptidase</fullName>
        <ecNumber evidence="12">3.4.21.-</ecNumber>
    </submittedName>
</protein>
<evidence type="ECO:0000256" key="1">
    <source>
        <dbReference type="ARBA" id="ARBA00007164"/>
    </source>
</evidence>
<feature type="region of interest" description="Disordered" evidence="10">
    <location>
        <begin position="1"/>
        <end position="30"/>
    </location>
</feature>
<dbReference type="PANTHER" id="PTHR21581">
    <property type="entry name" value="D-ALANYL-D-ALANINE CARBOXYPEPTIDASE"/>
    <property type="match status" value="1"/>
</dbReference>
<dbReference type="Gene3D" id="3.40.710.10">
    <property type="entry name" value="DD-peptidase/beta-lactamase superfamily"/>
    <property type="match status" value="1"/>
</dbReference>
<feature type="active site" description="Proton acceptor" evidence="7">
    <location>
        <position position="131"/>
    </location>
</feature>
<evidence type="ECO:0000313" key="12">
    <source>
        <dbReference type="EMBL" id="NUZ06164.1"/>
    </source>
</evidence>
<dbReference type="GO" id="GO:0009002">
    <property type="term" value="F:serine-type D-Ala-D-Ala carboxypeptidase activity"/>
    <property type="evidence" value="ECO:0007669"/>
    <property type="project" value="InterPro"/>
</dbReference>
<evidence type="ECO:0000256" key="5">
    <source>
        <dbReference type="ARBA" id="ARBA00022984"/>
    </source>
</evidence>
<proteinExistence type="inferred from homology"/>
<evidence type="ECO:0000259" key="11">
    <source>
        <dbReference type="Pfam" id="PF00768"/>
    </source>
</evidence>
<dbReference type="GO" id="GO:0071555">
    <property type="term" value="P:cell wall organization"/>
    <property type="evidence" value="ECO:0007669"/>
    <property type="project" value="UniProtKB-KW"/>
</dbReference>
<keyword evidence="3 12" id="KW-0378">Hydrolase</keyword>
<organism evidence="12 13">
    <name type="scientific">Piscinibacter koreensis</name>
    <dbReference type="NCBI Taxonomy" id="2742824"/>
    <lineage>
        <taxon>Bacteria</taxon>
        <taxon>Pseudomonadati</taxon>
        <taxon>Pseudomonadota</taxon>
        <taxon>Betaproteobacteria</taxon>
        <taxon>Burkholderiales</taxon>
        <taxon>Sphaerotilaceae</taxon>
        <taxon>Piscinibacter</taxon>
    </lineage>
</organism>
<dbReference type="GO" id="GO:0008360">
    <property type="term" value="P:regulation of cell shape"/>
    <property type="evidence" value="ECO:0007669"/>
    <property type="project" value="UniProtKB-KW"/>
</dbReference>
<reference evidence="12 13" key="1">
    <citation type="submission" date="2020-06" db="EMBL/GenBank/DDBJ databases">
        <title>Schlegella sp. ID0723 isolated from air conditioner.</title>
        <authorList>
            <person name="Kim D.Y."/>
            <person name="Kim D.-U."/>
        </authorList>
    </citation>
    <scope>NUCLEOTIDE SEQUENCE [LARGE SCALE GENOMIC DNA]</scope>
    <source>
        <strain evidence="12 13">ID0723</strain>
    </source>
</reference>
<feature type="domain" description="Peptidase S11 D-alanyl-D-alanine carboxypeptidase A N-terminal" evidence="11">
    <location>
        <begin position="96"/>
        <end position="319"/>
    </location>
</feature>
<keyword evidence="6" id="KW-0961">Cell wall biogenesis/degradation</keyword>
<name>A0A7Y6NN62_9BURK</name>
<dbReference type="Pfam" id="PF00768">
    <property type="entry name" value="Peptidase_S11"/>
    <property type="match status" value="1"/>
</dbReference>
<comment type="caution">
    <text evidence="12">The sequence shown here is derived from an EMBL/GenBank/DDBJ whole genome shotgun (WGS) entry which is preliminary data.</text>
</comment>
<dbReference type="InterPro" id="IPR018044">
    <property type="entry name" value="Peptidase_S11"/>
</dbReference>
<dbReference type="PRINTS" id="PR00725">
    <property type="entry name" value="DADACBPTASE1"/>
</dbReference>
<dbReference type="EC" id="3.4.21.-" evidence="12"/>
<dbReference type="SUPFAM" id="SSF56601">
    <property type="entry name" value="beta-lactamase/transpeptidase-like"/>
    <property type="match status" value="1"/>
</dbReference>
<evidence type="ECO:0000256" key="8">
    <source>
        <dbReference type="PIRSR" id="PIRSR618044-2"/>
    </source>
</evidence>
<keyword evidence="13" id="KW-1185">Reference proteome</keyword>
<evidence type="ECO:0000256" key="2">
    <source>
        <dbReference type="ARBA" id="ARBA00022729"/>
    </source>
</evidence>
<evidence type="ECO:0000256" key="10">
    <source>
        <dbReference type="SAM" id="MobiDB-lite"/>
    </source>
</evidence>
<dbReference type="AlphaFoldDB" id="A0A7Y6NN62"/>
<comment type="similarity">
    <text evidence="1 9">Belongs to the peptidase S11 family.</text>
</comment>
<gene>
    <name evidence="12" type="primary">pbpG</name>
    <name evidence="12" type="ORF">HQN59_10350</name>
</gene>
<dbReference type="InterPro" id="IPR001967">
    <property type="entry name" value="Peptidase_S11_N"/>
</dbReference>
<keyword evidence="2" id="KW-0732">Signal</keyword>
<dbReference type="NCBIfam" id="NF008668">
    <property type="entry name" value="PRK11669.1"/>
    <property type="match status" value="1"/>
</dbReference>
<feature type="active site" evidence="7">
    <location>
        <position position="185"/>
    </location>
</feature>
<keyword evidence="4" id="KW-0133">Cell shape</keyword>
<feature type="active site" description="Acyl-ester intermediate" evidence="7">
    <location>
        <position position="128"/>
    </location>
</feature>
<evidence type="ECO:0000256" key="3">
    <source>
        <dbReference type="ARBA" id="ARBA00022801"/>
    </source>
</evidence>
<dbReference type="EMBL" id="JABWMJ010000004">
    <property type="protein sequence ID" value="NUZ06164.1"/>
    <property type="molecule type" value="Genomic_DNA"/>
</dbReference>
<dbReference type="GO" id="GO:0006508">
    <property type="term" value="P:proteolysis"/>
    <property type="evidence" value="ECO:0007669"/>
    <property type="project" value="InterPro"/>
</dbReference>
<evidence type="ECO:0000256" key="9">
    <source>
        <dbReference type="RuleBase" id="RU004016"/>
    </source>
</evidence>
<evidence type="ECO:0000256" key="6">
    <source>
        <dbReference type="ARBA" id="ARBA00023316"/>
    </source>
</evidence>
<evidence type="ECO:0000256" key="7">
    <source>
        <dbReference type="PIRSR" id="PIRSR618044-1"/>
    </source>
</evidence>
<accession>A0A7Y6NN62</accession>